<sequence length="90" mass="10306">MFKFTLTPEDGAPFEVDADSRDVLQWEKRNKGATLKRLLEELAMADLYKVAYIAAKRQNKFDGTPDEFEASVVLDFDVEEGYDDPSQRGR</sequence>
<dbReference type="RefSeq" id="WP_191334947.1">
    <property type="nucleotide sequence ID" value="NZ_JADBEJ010000003.1"/>
</dbReference>
<accession>A0ABR9L2V3</accession>
<name>A0ABR9L2V3_9PSEU</name>
<dbReference type="EMBL" id="JADBEJ010000003">
    <property type="protein sequence ID" value="MBE1575063.1"/>
    <property type="molecule type" value="Genomic_DNA"/>
</dbReference>
<protein>
    <submittedName>
        <fullName evidence="1">Uncharacterized protein</fullName>
    </submittedName>
</protein>
<gene>
    <name evidence="1" type="ORF">H4W30_002110</name>
</gene>
<evidence type="ECO:0000313" key="2">
    <source>
        <dbReference type="Proteomes" id="UP000656548"/>
    </source>
</evidence>
<comment type="caution">
    <text evidence="1">The sequence shown here is derived from an EMBL/GenBank/DDBJ whole genome shotgun (WGS) entry which is preliminary data.</text>
</comment>
<keyword evidence="2" id="KW-1185">Reference proteome</keyword>
<proteinExistence type="predicted"/>
<organism evidence="1 2">
    <name type="scientific">Amycolatopsis roodepoortensis</name>
    <dbReference type="NCBI Taxonomy" id="700274"/>
    <lineage>
        <taxon>Bacteria</taxon>
        <taxon>Bacillati</taxon>
        <taxon>Actinomycetota</taxon>
        <taxon>Actinomycetes</taxon>
        <taxon>Pseudonocardiales</taxon>
        <taxon>Pseudonocardiaceae</taxon>
        <taxon>Amycolatopsis</taxon>
    </lineage>
</organism>
<dbReference type="Proteomes" id="UP000656548">
    <property type="component" value="Unassembled WGS sequence"/>
</dbReference>
<evidence type="ECO:0000313" key="1">
    <source>
        <dbReference type="EMBL" id="MBE1575063.1"/>
    </source>
</evidence>
<reference evidence="1 2" key="1">
    <citation type="submission" date="2020-10" db="EMBL/GenBank/DDBJ databases">
        <title>Sequencing the genomes of 1000 actinobacteria strains.</title>
        <authorList>
            <person name="Klenk H.-P."/>
        </authorList>
    </citation>
    <scope>NUCLEOTIDE SEQUENCE [LARGE SCALE GENOMIC DNA]</scope>
    <source>
        <strain evidence="1 2">DSM 46661</strain>
    </source>
</reference>